<evidence type="ECO:0000256" key="1">
    <source>
        <dbReference type="SAM" id="MobiDB-lite"/>
    </source>
</evidence>
<keyword evidence="4" id="KW-1185">Reference proteome</keyword>
<dbReference type="SMART" id="SM00901">
    <property type="entry name" value="FRG"/>
    <property type="match status" value="1"/>
</dbReference>
<sequence length="296" mass="32552">MAIHTVSSWRELDDSISEVSGLRGHRAGGRSHSTVVFRGRARPPHVLLAGLARLTGDCPAVERHLIRNFRKYAHRQAPGPTLWDWLALGQHHGLPTRLLDWTFSPLVALHFATVGWPEEAAMLVGVDCAAVHQELPAPLRDVLDGEGALLFTTEMLARAAPDLDTLDELGADDPFLVFFEPPSLDERIITQSSVLSALSDVTRPVEDWLDKHPDLWWAWRVPPEVKAEVRERLDQAGITERALMPGLDGLAAWLRRYYSPGAASGRDEDACASTRMADQAPPDDPAGPGPGRDDAR</sequence>
<evidence type="ECO:0000259" key="2">
    <source>
        <dbReference type="SMART" id="SM00901"/>
    </source>
</evidence>
<evidence type="ECO:0000313" key="4">
    <source>
        <dbReference type="Proteomes" id="UP000583800"/>
    </source>
</evidence>
<evidence type="ECO:0000313" key="3">
    <source>
        <dbReference type="EMBL" id="MBB6349031.1"/>
    </source>
</evidence>
<dbReference type="InterPro" id="IPR014966">
    <property type="entry name" value="FRG-dom"/>
</dbReference>
<feature type="domain" description="FRG" evidence="2">
    <location>
        <begin position="31"/>
        <end position="124"/>
    </location>
</feature>
<organism evidence="3 4">
    <name type="scientific">Nonomuraea muscovyensis</name>
    <dbReference type="NCBI Taxonomy" id="1124761"/>
    <lineage>
        <taxon>Bacteria</taxon>
        <taxon>Bacillati</taxon>
        <taxon>Actinomycetota</taxon>
        <taxon>Actinomycetes</taxon>
        <taxon>Streptosporangiales</taxon>
        <taxon>Streptosporangiaceae</taxon>
        <taxon>Nonomuraea</taxon>
    </lineage>
</organism>
<comment type="caution">
    <text evidence="3">The sequence shown here is derived from an EMBL/GenBank/DDBJ whole genome shotgun (WGS) entry which is preliminary data.</text>
</comment>
<accession>A0A7X0C8E9</accession>
<gene>
    <name evidence="3" type="ORF">FHU36_005576</name>
</gene>
<name>A0A7X0C8E9_9ACTN</name>
<dbReference type="EMBL" id="JACHJB010000002">
    <property type="protein sequence ID" value="MBB6349031.1"/>
    <property type="molecule type" value="Genomic_DNA"/>
</dbReference>
<protein>
    <recommendedName>
        <fullName evidence="2">FRG domain-containing protein</fullName>
    </recommendedName>
</protein>
<dbReference type="Pfam" id="PF08867">
    <property type="entry name" value="FRG"/>
    <property type="match status" value="1"/>
</dbReference>
<reference evidence="3 4" key="1">
    <citation type="submission" date="2020-08" db="EMBL/GenBank/DDBJ databases">
        <title>Sequencing the genomes of 1000 actinobacteria strains.</title>
        <authorList>
            <person name="Klenk H.-P."/>
        </authorList>
    </citation>
    <scope>NUCLEOTIDE SEQUENCE [LARGE SCALE GENOMIC DNA]</scope>
    <source>
        <strain evidence="3 4">DSM 45913</strain>
    </source>
</reference>
<feature type="region of interest" description="Disordered" evidence="1">
    <location>
        <begin position="262"/>
        <end position="296"/>
    </location>
</feature>
<dbReference type="RefSeq" id="WP_185086668.1">
    <property type="nucleotide sequence ID" value="NZ_JACHJB010000002.1"/>
</dbReference>
<proteinExistence type="predicted"/>
<dbReference type="Proteomes" id="UP000583800">
    <property type="component" value="Unassembled WGS sequence"/>
</dbReference>
<dbReference type="AlphaFoldDB" id="A0A7X0C8E9"/>